<sequence>MTPVTQSALAQHIRQVALIDQHVHGCWSTGGDRRRFENALNEANTEPLADFDSGFDTQVGFAVRNHCAAVLGLPKHVEPQQYWERRSQFNETELARRFLAAAGVSNWLVDTGFAEGVTDLAEFGELSGRRAYEVVRLEQVAEQAAQAGGDYPSAFEEILNRRAAGAVGTKSIMAYRGGFDGDLSEPSTTEVRAAAQRWRDEGGGRLHDRVLLRFGLYQALRVGKPLQFHVGFGDRDCDLRKANPLYLLDFLRNSGHTPIVLLHCYPYEREAGYLAQAFNNVYVDGGLTVNHLGARAPAFIARLLELAPFRKVLYSSDGFGPAELHFLGAALWRNGIDRVLHGFVEAGDWSEADAIRVVDLIAHHNAARIYRLASGDPRGPISPGG</sequence>
<dbReference type="EMBL" id="MAEM01000425">
    <property type="protein sequence ID" value="OBR99712.1"/>
    <property type="molecule type" value="Genomic_DNA"/>
</dbReference>
<dbReference type="InterPro" id="IPR032466">
    <property type="entry name" value="Metal_Hydrolase"/>
</dbReference>
<name>A0A1A6BBK7_MYCGO</name>
<dbReference type="RefSeq" id="WP_065135924.1">
    <property type="nucleotide sequence ID" value="NZ_MAEM01000425.1"/>
</dbReference>
<dbReference type="Proteomes" id="UP000093757">
    <property type="component" value="Unassembled WGS sequence"/>
</dbReference>
<dbReference type="OrthoDB" id="8244441at2"/>
<dbReference type="SUPFAM" id="SSF51556">
    <property type="entry name" value="Metallo-dependent hydrolases"/>
    <property type="match status" value="1"/>
</dbReference>
<proteinExistence type="predicted"/>
<dbReference type="Pfam" id="PF04909">
    <property type="entry name" value="Amidohydro_2"/>
    <property type="match status" value="1"/>
</dbReference>
<dbReference type="InterPro" id="IPR006680">
    <property type="entry name" value="Amidohydro-rel"/>
</dbReference>
<accession>A0A1A6BBK7</accession>
<organism evidence="2 3">
    <name type="scientific">Mycobacterium gordonae</name>
    <dbReference type="NCBI Taxonomy" id="1778"/>
    <lineage>
        <taxon>Bacteria</taxon>
        <taxon>Bacillati</taxon>
        <taxon>Actinomycetota</taxon>
        <taxon>Actinomycetes</taxon>
        <taxon>Mycobacteriales</taxon>
        <taxon>Mycobacteriaceae</taxon>
        <taxon>Mycobacterium</taxon>
    </lineage>
</organism>
<comment type="caution">
    <text evidence="2">The sequence shown here is derived from an EMBL/GenBank/DDBJ whole genome shotgun (WGS) entry which is preliminary data.</text>
</comment>
<dbReference type="PANTHER" id="PTHR43383">
    <property type="entry name" value="NODULIN 6"/>
    <property type="match status" value="1"/>
</dbReference>
<gene>
    <name evidence="2" type="ORF">A9W98_28840</name>
</gene>
<reference evidence="2 3" key="1">
    <citation type="submission" date="2016-06" db="EMBL/GenBank/DDBJ databases">
        <authorList>
            <person name="Kjaerup R.B."/>
            <person name="Dalgaard T.S."/>
            <person name="Juul-Madsen H.R."/>
        </authorList>
    </citation>
    <scope>NUCLEOTIDE SEQUENCE [LARGE SCALE GENOMIC DNA]</scope>
    <source>
        <strain evidence="2 3">1245752.6</strain>
    </source>
</reference>
<dbReference type="PANTHER" id="PTHR43383:SF2">
    <property type="entry name" value="AMIDOHYDROLASE 2 FAMILY PROTEIN"/>
    <property type="match status" value="1"/>
</dbReference>
<dbReference type="Gene3D" id="3.20.20.140">
    <property type="entry name" value="Metal-dependent hydrolases"/>
    <property type="match status" value="1"/>
</dbReference>
<dbReference type="GO" id="GO:0016787">
    <property type="term" value="F:hydrolase activity"/>
    <property type="evidence" value="ECO:0007669"/>
    <property type="project" value="UniProtKB-KW"/>
</dbReference>
<evidence type="ECO:0000313" key="3">
    <source>
        <dbReference type="Proteomes" id="UP000093757"/>
    </source>
</evidence>
<evidence type="ECO:0000259" key="1">
    <source>
        <dbReference type="Pfam" id="PF04909"/>
    </source>
</evidence>
<keyword evidence="2" id="KW-0378">Hydrolase</keyword>
<dbReference type="AlphaFoldDB" id="A0A1A6BBK7"/>
<protein>
    <submittedName>
        <fullName evidence="2">Amidohydrolase</fullName>
    </submittedName>
</protein>
<feature type="domain" description="Amidohydrolase-related" evidence="1">
    <location>
        <begin position="143"/>
        <end position="372"/>
    </location>
</feature>
<evidence type="ECO:0000313" key="2">
    <source>
        <dbReference type="EMBL" id="OBR99712.1"/>
    </source>
</evidence>